<evidence type="ECO:0000313" key="1">
    <source>
        <dbReference type="EMBL" id="NBN88649.1"/>
    </source>
</evidence>
<dbReference type="EMBL" id="RGET01000216">
    <property type="protein sequence ID" value="NBN88649.1"/>
    <property type="molecule type" value="Genomic_DNA"/>
</dbReference>
<dbReference type="AlphaFoldDB" id="A0A964V1Y1"/>
<reference evidence="1" key="1">
    <citation type="submission" date="2018-10" db="EMBL/GenBank/DDBJ databases">
        <title>Iterative Subtractive Binning of Freshwater Chronoseries Metagenomes Recovers Nearly Complete Genomes from over Four Hundred Novel Species.</title>
        <authorList>
            <person name="Rodriguez-R L.M."/>
            <person name="Tsementzi D."/>
            <person name="Luo C."/>
            <person name="Konstantinidis K.T."/>
        </authorList>
    </citation>
    <scope>NUCLEOTIDE SEQUENCE</scope>
    <source>
        <strain evidence="1">WB7_6_001</strain>
    </source>
</reference>
<evidence type="ECO:0000313" key="2">
    <source>
        <dbReference type="Proteomes" id="UP000713222"/>
    </source>
</evidence>
<sequence>MKKKTQKEILIESADDVIEMIENDFSYKNIATKFRVDVREVNYFINHSQFSARAREALSNSADRAFDKAEEALLNINVGDDNAVITRQRELAHHYRRKAAVKNRNKFADSHKIQAEVKDTSSTSSWLGEVLSEIDNNK</sequence>
<gene>
    <name evidence="1" type="ORF">EBV32_06140</name>
</gene>
<dbReference type="Proteomes" id="UP000713222">
    <property type="component" value="Unassembled WGS sequence"/>
</dbReference>
<accession>A0A964V1Y1</accession>
<protein>
    <submittedName>
        <fullName evidence="1">Uncharacterized protein</fullName>
    </submittedName>
</protein>
<proteinExistence type="predicted"/>
<name>A0A964V1Y1_9PROT</name>
<comment type="caution">
    <text evidence="1">The sequence shown here is derived from an EMBL/GenBank/DDBJ whole genome shotgun (WGS) entry which is preliminary data.</text>
</comment>
<organism evidence="1 2">
    <name type="scientific">Candidatus Fonsibacter lacus</name>
    <dbReference type="NCBI Taxonomy" id="2576439"/>
    <lineage>
        <taxon>Bacteria</taxon>
        <taxon>Pseudomonadati</taxon>
        <taxon>Pseudomonadota</taxon>
        <taxon>Alphaproteobacteria</taxon>
        <taxon>Candidatus Pelagibacterales</taxon>
        <taxon>Candidatus Pelagibacterales incertae sedis</taxon>
        <taxon>Candidatus Fonsibacter</taxon>
    </lineage>
</organism>